<dbReference type="InterPro" id="IPR017853">
    <property type="entry name" value="GH"/>
</dbReference>
<evidence type="ECO:0000313" key="1">
    <source>
        <dbReference type="EMBL" id="KAE9521538.1"/>
    </source>
</evidence>
<accession>A0A6G0STQ7</accession>
<protein>
    <recommendedName>
        <fullName evidence="3">GH18 domain-containing protein</fullName>
    </recommendedName>
</protein>
<evidence type="ECO:0008006" key="3">
    <source>
        <dbReference type="Google" id="ProtNLM"/>
    </source>
</evidence>
<evidence type="ECO:0000313" key="2">
    <source>
        <dbReference type="Proteomes" id="UP000475862"/>
    </source>
</evidence>
<reference evidence="1 2" key="1">
    <citation type="submission" date="2019-08" db="EMBL/GenBank/DDBJ databases">
        <title>The genome of the soybean aphid Biotype 1, its phylome, world population structure and adaptation to the North American continent.</title>
        <authorList>
            <person name="Giordano R."/>
            <person name="Donthu R.K."/>
            <person name="Hernandez A.G."/>
            <person name="Wright C.L."/>
            <person name="Zimin A.V."/>
        </authorList>
    </citation>
    <scope>NUCLEOTIDE SEQUENCE [LARGE SCALE GENOMIC DNA]</scope>
    <source>
        <tissue evidence="1">Whole aphids</tissue>
    </source>
</reference>
<name>A0A6G0STQ7_APHGL</name>
<dbReference type="Proteomes" id="UP000475862">
    <property type="component" value="Unassembled WGS sequence"/>
</dbReference>
<dbReference type="OrthoDB" id="6586476at2759"/>
<dbReference type="AlphaFoldDB" id="A0A6G0STQ7"/>
<keyword evidence="2" id="KW-1185">Reference proteome</keyword>
<dbReference type="EMBL" id="VYZN01002772">
    <property type="protein sequence ID" value="KAE9521538.1"/>
    <property type="molecule type" value="Genomic_DNA"/>
</dbReference>
<gene>
    <name evidence="1" type="ORF">AGLY_018064</name>
</gene>
<sequence length="317" mass="35880">MCHIKGNMKASSPDLVNLEPKDIPPECEVIVYGRASIDENSVLKVDEEYLKSLTELNKPVIVTLSRVNLFNGWVKVLKPDGNTEETNMLCEFAKKHKIQGYILKSLTPQPNEKYNEDVGKYIIPYLKQLNCCPDLIIGVAVDPHSLSVITNERLINFCEMNDLVTFYYIQTFRLNFCNPKLYNGMTPIGKINPNAPKNLFTMEDVVTYLKKSKIDFTKVSFVVDIIPDNINAKVCKGKFDCSTWCVQTTKNLYDKGKYVKDLQCGIMVMILDLDDIQNDCGCDSSFFGFKNVIAGFTGGSHTPCQKFDVQSMGFPFY</sequence>
<organism evidence="1 2">
    <name type="scientific">Aphis glycines</name>
    <name type="common">Soybean aphid</name>
    <dbReference type="NCBI Taxonomy" id="307491"/>
    <lineage>
        <taxon>Eukaryota</taxon>
        <taxon>Metazoa</taxon>
        <taxon>Ecdysozoa</taxon>
        <taxon>Arthropoda</taxon>
        <taxon>Hexapoda</taxon>
        <taxon>Insecta</taxon>
        <taxon>Pterygota</taxon>
        <taxon>Neoptera</taxon>
        <taxon>Paraneoptera</taxon>
        <taxon>Hemiptera</taxon>
        <taxon>Sternorrhyncha</taxon>
        <taxon>Aphidomorpha</taxon>
        <taxon>Aphidoidea</taxon>
        <taxon>Aphididae</taxon>
        <taxon>Aphidini</taxon>
        <taxon>Aphis</taxon>
        <taxon>Aphis</taxon>
    </lineage>
</organism>
<dbReference type="SUPFAM" id="SSF51445">
    <property type="entry name" value="(Trans)glycosidases"/>
    <property type="match status" value="1"/>
</dbReference>
<comment type="caution">
    <text evidence="1">The sequence shown here is derived from an EMBL/GenBank/DDBJ whole genome shotgun (WGS) entry which is preliminary data.</text>
</comment>
<proteinExistence type="predicted"/>